<comment type="caution">
    <text evidence="7">The sequence shown here is derived from an EMBL/GenBank/DDBJ whole genome shotgun (WGS) entry which is preliminary data.</text>
</comment>
<evidence type="ECO:0000256" key="2">
    <source>
        <dbReference type="ARBA" id="ARBA00023015"/>
    </source>
</evidence>
<proteinExistence type="inferred from homology"/>
<dbReference type="PANTHER" id="PTHR30419">
    <property type="entry name" value="HTH-TYPE TRANSCRIPTIONAL REGULATOR YBHD"/>
    <property type="match status" value="1"/>
</dbReference>
<dbReference type="PANTHER" id="PTHR30419:SF8">
    <property type="entry name" value="NITROGEN ASSIMILATION TRANSCRIPTIONAL ACTIVATOR-RELATED"/>
    <property type="match status" value="1"/>
</dbReference>
<evidence type="ECO:0000256" key="3">
    <source>
        <dbReference type="ARBA" id="ARBA00023125"/>
    </source>
</evidence>
<dbReference type="SUPFAM" id="SSF46785">
    <property type="entry name" value="Winged helix' DNA-binding domain"/>
    <property type="match status" value="1"/>
</dbReference>
<gene>
    <name evidence="7" type="primary">fldY</name>
    <name evidence="7" type="ORF">GCM10017600_15470</name>
</gene>
<dbReference type="PRINTS" id="PR00039">
    <property type="entry name" value="HTHLYSR"/>
</dbReference>
<name>A0A9W6MBK5_9ACTN</name>
<keyword evidence="3" id="KW-0238">DNA-binding</keyword>
<dbReference type="InterPro" id="IPR036390">
    <property type="entry name" value="WH_DNA-bd_sf"/>
</dbReference>
<dbReference type="Gene3D" id="1.10.10.10">
    <property type="entry name" value="Winged helix-like DNA-binding domain superfamily/Winged helix DNA-binding domain"/>
    <property type="match status" value="1"/>
</dbReference>
<organism evidence="7 8">
    <name type="scientific">Streptosporangium carneum</name>
    <dbReference type="NCBI Taxonomy" id="47481"/>
    <lineage>
        <taxon>Bacteria</taxon>
        <taxon>Bacillati</taxon>
        <taxon>Actinomycetota</taxon>
        <taxon>Actinomycetes</taxon>
        <taxon>Streptosporangiales</taxon>
        <taxon>Streptosporangiaceae</taxon>
        <taxon>Streptosporangium</taxon>
    </lineage>
</organism>
<evidence type="ECO:0000313" key="7">
    <source>
        <dbReference type="EMBL" id="GLK08142.1"/>
    </source>
</evidence>
<dbReference type="InterPro" id="IPR036388">
    <property type="entry name" value="WH-like_DNA-bd_sf"/>
</dbReference>
<dbReference type="GO" id="GO:0005829">
    <property type="term" value="C:cytosol"/>
    <property type="evidence" value="ECO:0007669"/>
    <property type="project" value="TreeGrafter"/>
</dbReference>
<dbReference type="FunFam" id="1.10.10.10:FF:000001">
    <property type="entry name" value="LysR family transcriptional regulator"/>
    <property type="match status" value="1"/>
</dbReference>
<evidence type="ECO:0000256" key="4">
    <source>
        <dbReference type="ARBA" id="ARBA00023163"/>
    </source>
</evidence>
<dbReference type="InterPro" id="IPR005119">
    <property type="entry name" value="LysR_subst-bd"/>
</dbReference>
<dbReference type="Pfam" id="PF00126">
    <property type="entry name" value="HTH_1"/>
    <property type="match status" value="1"/>
</dbReference>
<dbReference type="GO" id="GO:0003700">
    <property type="term" value="F:DNA-binding transcription factor activity"/>
    <property type="evidence" value="ECO:0007669"/>
    <property type="project" value="InterPro"/>
</dbReference>
<dbReference type="RefSeq" id="WP_271216654.1">
    <property type="nucleotide sequence ID" value="NZ_BAAAVD010000044.1"/>
</dbReference>
<keyword evidence="8" id="KW-1185">Reference proteome</keyword>
<feature type="compositionally biased region" description="Low complexity" evidence="5">
    <location>
        <begin position="343"/>
        <end position="358"/>
    </location>
</feature>
<sequence length="358" mass="38662">MTASPVRDLSDVSTFGSYLRASEEPEIDLLNGRLKLRHLIVVVAIAEQGSVVRAAQHLRLAQPAVTRCLRELERILDVELFVRGPRGVSPTFYGEAFLEHARAALAELRRAGERITDLADGRLGTVRVGTLLAGSSQLLPRAIADLKRAHPGVTVVVSEATFDKQVLRLLAGELDLIVGRLTPLGGLGGLRQIRLYSEAMRLVARRDHPVRGRAGLGLGDLLDYPWILPLAQTALRQEVEQAFRAEDLDLPADVVECTSILTVRTLVRETDMIAVLPELIAAADGDLAPLAVPLEGIRRAVGVTVPQERSLTPAAGLLIGFLRERASALEPAAGGDQNRFSRARVSAESASARSRMTS</sequence>
<evidence type="ECO:0000256" key="1">
    <source>
        <dbReference type="ARBA" id="ARBA00009437"/>
    </source>
</evidence>
<reference evidence="7" key="1">
    <citation type="journal article" date="2014" name="Int. J. Syst. Evol. Microbiol.">
        <title>Complete genome sequence of Corynebacterium casei LMG S-19264T (=DSM 44701T), isolated from a smear-ripened cheese.</title>
        <authorList>
            <consortium name="US DOE Joint Genome Institute (JGI-PGF)"/>
            <person name="Walter F."/>
            <person name="Albersmeier A."/>
            <person name="Kalinowski J."/>
            <person name="Ruckert C."/>
        </authorList>
    </citation>
    <scope>NUCLEOTIDE SEQUENCE</scope>
    <source>
        <strain evidence="7">VKM Ac-2007</strain>
    </source>
</reference>
<comment type="similarity">
    <text evidence="1">Belongs to the LysR transcriptional regulatory family.</text>
</comment>
<evidence type="ECO:0000256" key="5">
    <source>
        <dbReference type="SAM" id="MobiDB-lite"/>
    </source>
</evidence>
<dbReference type="GO" id="GO:0003677">
    <property type="term" value="F:DNA binding"/>
    <property type="evidence" value="ECO:0007669"/>
    <property type="project" value="UniProtKB-KW"/>
</dbReference>
<dbReference type="SUPFAM" id="SSF53850">
    <property type="entry name" value="Periplasmic binding protein-like II"/>
    <property type="match status" value="1"/>
</dbReference>
<evidence type="ECO:0000313" key="8">
    <source>
        <dbReference type="Proteomes" id="UP001143474"/>
    </source>
</evidence>
<dbReference type="Proteomes" id="UP001143474">
    <property type="component" value="Unassembled WGS sequence"/>
</dbReference>
<dbReference type="InterPro" id="IPR050950">
    <property type="entry name" value="HTH-type_LysR_regulators"/>
</dbReference>
<dbReference type="Pfam" id="PF03466">
    <property type="entry name" value="LysR_substrate"/>
    <property type="match status" value="1"/>
</dbReference>
<reference evidence="7" key="2">
    <citation type="submission" date="2023-01" db="EMBL/GenBank/DDBJ databases">
        <authorList>
            <person name="Sun Q."/>
            <person name="Evtushenko L."/>
        </authorList>
    </citation>
    <scope>NUCLEOTIDE SEQUENCE</scope>
    <source>
        <strain evidence="7">VKM Ac-2007</strain>
    </source>
</reference>
<accession>A0A9W6MBK5</accession>
<protein>
    <submittedName>
        <fullName evidence="7">Transcriptional regulator</fullName>
    </submittedName>
</protein>
<dbReference type="EMBL" id="BSEV01000002">
    <property type="protein sequence ID" value="GLK08142.1"/>
    <property type="molecule type" value="Genomic_DNA"/>
</dbReference>
<feature type="region of interest" description="Disordered" evidence="5">
    <location>
        <begin position="333"/>
        <end position="358"/>
    </location>
</feature>
<evidence type="ECO:0000259" key="6">
    <source>
        <dbReference type="PROSITE" id="PS50931"/>
    </source>
</evidence>
<keyword evidence="4" id="KW-0804">Transcription</keyword>
<keyword evidence="2" id="KW-0805">Transcription regulation</keyword>
<dbReference type="AlphaFoldDB" id="A0A9W6MBK5"/>
<dbReference type="InterPro" id="IPR000847">
    <property type="entry name" value="LysR_HTH_N"/>
</dbReference>
<dbReference type="PROSITE" id="PS50931">
    <property type="entry name" value="HTH_LYSR"/>
    <property type="match status" value="1"/>
</dbReference>
<feature type="domain" description="HTH lysR-type" evidence="6">
    <location>
        <begin position="34"/>
        <end position="91"/>
    </location>
</feature>
<dbReference type="Gene3D" id="3.40.190.290">
    <property type="match status" value="1"/>
</dbReference>